<reference evidence="1 2" key="1">
    <citation type="submission" date="2021-10" db="EMBL/GenBank/DDBJ databases">
        <title>Anaerobic single-cell dispensing facilitates the cultivation of human gut bacteria.</title>
        <authorList>
            <person name="Afrizal A."/>
        </authorList>
    </citation>
    <scope>NUCLEOTIDE SEQUENCE [LARGE SCALE GENOMIC DNA]</scope>
    <source>
        <strain evidence="1 2">CLA-AA-H212</strain>
    </source>
</reference>
<comment type="caution">
    <text evidence="1">The sequence shown here is derived from an EMBL/GenBank/DDBJ whole genome shotgun (WGS) entry which is preliminary data.</text>
</comment>
<name>A0ABS8FNT8_9FIRM</name>
<dbReference type="InterPro" id="IPR036237">
    <property type="entry name" value="Xyl_isomerase-like_sf"/>
</dbReference>
<dbReference type="Proteomes" id="UP001198495">
    <property type="component" value="Unassembled WGS sequence"/>
</dbReference>
<dbReference type="InterPro" id="IPR029063">
    <property type="entry name" value="SAM-dependent_MTases_sf"/>
</dbReference>
<gene>
    <name evidence="1" type="ORF">LKD28_07555</name>
</gene>
<dbReference type="SUPFAM" id="SSF53335">
    <property type="entry name" value="S-adenosyl-L-methionine-dependent methyltransferases"/>
    <property type="match status" value="1"/>
</dbReference>
<evidence type="ECO:0000313" key="2">
    <source>
        <dbReference type="Proteomes" id="UP001198495"/>
    </source>
</evidence>
<organism evidence="1 2">
    <name type="scientific">Coprococcus hominis</name>
    <name type="common">ex Arizal et al. 2022</name>
    <dbReference type="NCBI Taxonomy" id="2881262"/>
    <lineage>
        <taxon>Bacteria</taxon>
        <taxon>Bacillati</taxon>
        <taxon>Bacillota</taxon>
        <taxon>Clostridia</taxon>
        <taxon>Lachnospirales</taxon>
        <taxon>Lachnospiraceae</taxon>
        <taxon>Coprococcus</taxon>
    </lineage>
</organism>
<dbReference type="Gene3D" id="3.40.50.720">
    <property type="entry name" value="NAD(P)-binding Rossmann-like Domain"/>
    <property type="match status" value="1"/>
</dbReference>
<dbReference type="GO" id="GO:0016853">
    <property type="term" value="F:isomerase activity"/>
    <property type="evidence" value="ECO:0007669"/>
    <property type="project" value="UniProtKB-KW"/>
</dbReference>
<dbReference type="EMBL" id="JAJEQT010000004">
    <property type="protein sequence ID" value="MCC2218886.1"/>
    <property type="molecule type" value="Genomic_DNA"/>
</dbReference>
<dbReference type="Gene3D" id="3.20.20.150">
    <property type="entry name" value="Divalent-metal-dependent TIM barrel enzymes"/>
    <property type="match status" value="1"/>
</dbReference>
<protein>
    <submittedName>
        <fullName evidence="1">Sugar phosphate isomerase/epimerase</fullName>
    </submittedName>
</protein>
<sequence>MKIVCSPKGIVDKDRPRQGIMDIADAGFLDQGVICGLSEDETDVWGDAACEYRIVEPIVEDVEKDALWTVNREYYLSLLDEARTHNVKILLKNMCRNVGGHLIRGVCSDAAEAVAWVDALNTEAGEARFGFCVDMGVCNVCGQDLNEYITPLGNRVKAVILQDGNGSEAQALLPFTAAYKKTLRTDWLGLIRGLRKIGFDGILILNLEDTVSATSPLLRPALLRYAKQVADYLCWQIGIETTLARYESRVLFGAGNMCRNYLKCYGEKYPPLYTCDNNPHLWGSRLDGLEIHNPEDLKKLDKDTAVFICNIYYREIEQQLRKMGLPNPIVYFNDEYLPQFHFERLTDEGRK</sequence>
<dbReference type="SUPFAM" id="SSF51658">
    <property type="entry name" value="Xylose isomerase-like"/>
    <property type="match status" value="1"/>
</dbReference>
<proteinExistence type="predicted"/>
<evidence type="ECO:0000313" key="1">
    <source>
        <dbReference type="EMBL" id="MCC2218886.1"/>
    </source>
</evidence>
<keyword evidence="2" id="KW-1185">Reference proteome</keyword>
<keyword evidence="1" id="KW-0413">Isomerase</keyword>
<dbReference type="RefSeq" id="WP_117781565.1">
    <property type="nucleotide sequence ID" value="NZ_JAJEQT010000004.1"/>
</dbReference>
<accession>A0ABS8FNT8</accession>